<dbReference type="GO" id="GO:0016787">
    <property type="term" value="F:hydrolase activity"/>
    <property type="evidence" value="ECO:0007669"/>
    <property type="project" value="UniProtKB-KW"/>
</dbReference>
<feature type="domain" description="Beta-lactamase-related" evidence="2">
    <location>
        <begin position="93"/>
        <end position="364"/>
    </location>
</feature>
<evidence type="ECO:0000259" key="2">
    <source>
        <dbReference type="Pfam" id="PF00144"/>
    </source>
</evidence>
<keyword evidence="1" id="KW-1133">Transmembrane helix</keyword>
<dbReference type="InterPro" id="IPR050789">
    <property type="entry name" value="Diverse_Enzym_Activities"/>
</dbReference>
<dbReference type="Pfam" id="PF00144">
    <property type="entry name" value="Beta-lactamase"/>
    <property type="match status" value="1"/>
</dbReference>
<dbReference type="RefSeq" id="WP_132997141.1">
    <property type="nucleotide sequence ID" value="NZ_CP159193.1"/>
</dbReference>
<feature type="transmembrane region" description="Helical" evidence="1">
    <location>
        <begin position="7"/>
        <end position="25"/>
    </location>
</feature>
<accession>A0AAU8C5D5</accession>
<dbReference type="InterPro" id="IPR001466">
    <property type="entry name" value="Beta-lactam-related"/>
</dbReference>
<evidence type="ECO:0000256" key="1">
    <source>
        <dbReference type="SAM" id="Phobius"/>
    </source>
</evidence>
<gene>
    <name evidence="3" type="ORF">ABM428_04150</name>
</gene>
<reference evidence="3" key="2">
    <citation type="submission" date="2024-06" db="EMBL/GenBank/DDBJ databases">
        <authorList>
            <person name="Deng Y."/>
        </authorList>
    </citation>
    <scope>NUCLEOTIDE SEQUENCE</scope>
    <source>
        <strain evidence="3">TCYB15</strain>
    </source>
</reference>
<dbReference type="InterPro" id="IPR012338">
    <property type="entry name" value="Beta-lactam/transpept-like"/>
</dbReference>
<dbReference type="EMBL" id="CP159193">
    <property type="protein sequence ID" value="XCF11042.1"/>
    <property type="molecule type" value="Genomic_DNA"/>
</dbReference>
<dbReference type="EC" id="3.-.-.-" evidence="3"/>
<organism evidence="3">
    <name type="scientific">Sulfitobacter sp. TCYB15</name>
    <dbReference type="NCBI Taxonomy" id="3229275"/>
    <lineage>
        <taxon>Bacteria</taxon>
        <taxon>Pseudomonadati</taxon>
        <taxon>Pseudomonadota</taxon>
        <taxon>Alphaproteobacteria</taxon>
        <taxon>Rhodobacterales</taxon>
        <taxon>Roseobacteraceae</taxon>
        <taxon>Sulfitobacter</taxon>
    </lineage>
</organism>
<proteinExistence type="predicted"/>
<dbReference type="Gene3D" id="3.40.710.10">
    <property type="entry name" value="DD-peptidase/beta-lactamase superfamily"/>
    <property type="match status" value="1"/>
</dbReference>
<dbReference type="AlphaFoldDB" id="A0AAU8C5D5"/>
<dbReference type="PANTHER" id="PTHR43283:SF14">
    <property type="entry name" value="BLL8153 PROTEIN"/>
    <property type="match status" value="1"/>
</dbReference>
<dbReference type="PANTHER" id="PTHR43283">
    <property type="entry name" value="BETA-LACTAMASE-RELATED"/>
    <property type="match status" value="1"/>
</dbReference>
<sequence length="390" mass="42306">MRTFGKWLGRILLALVVAVVVVGLWKREEITRLLAVNSLFAEDKIVHNFSHMDDAFLSKPLSRGDGPTAELSYGAEYAPSAPVNDWIKARDVTALVVLKDGQIVYENYFKGTQPDDLRISWSVAKSYLSALVGILLDEGAIASLDDPVTTYAPKLKGTAYDGATLRNVLNMASGVTFDEDYLDPDSDINKMGRALALGGELDDFTASLKDTFTTPGSQWQYVSIDTHVIGMVVRGATGRSVTDLLSEKIITPMGLEHAPYYVTDGAGVAFVLGGLNLTTRDYARMGQMFLQNGRYNGQQIVPADWVAASTAPSAPTAEGQIGYGYQWWIPQGATEGEFMARGVYGQYIYINRADGVVIATNAADRKFREAGVSDQNIAIFRQISAALGGT</sequence>
<protein>
    <submittedName>
        <fullName evidence="3">Serine hydrolase</fullName>
        <ecNumber evidence="3">3.-.-.-</ecNumber>
    </submittedName>
</protein>
<dbReference type="SUPFAM" id="SSF56601">
    <property type="entry name" value="beta-lactamase/transpeptidase-like"/>
    <property type="match status" value="1"/>
</dbReference>
<keyword evidence="1" id="KW-0812">Transmembrane</keyword>
<name>A0AAU8C5D5_9RHOB</name>
<reference evidence="3" key="1">
    <citation type="journal article" date="2020" name="Int. J. Syst. Evol. Microbiol.">
        <title>Notification of changes in taxonomic opinion previously published outside the IJSEM.</title>
        <authorList>
            <person name="Oren A."/>
            <person name="Garrity G."/>
        </authorList>
    </citation>
    <scope>NUCLEOTIDE SEQUENCE</scope>
    <source>
        <strain evidence="3">TCYB15</strain>
    </source>
</reference>
<keyword evidence="1" id="KW-0472">Membrane</keyword>
<dbReference type="KEGG" id="suly:ABM428_04150"/>
<evidence type="ECO:0000313" key="3">
    <source>
        <dbReference type="EMBL" id="XCF11042.1"/>
    </source>
</evidence>
<keyword evidence="3" id="KW-0378">Hydrolase</keyword>